<dbReference type="InterPro" id="IPR000835">
    <property type="entry name" value="HTH_MarR-typ"/>
</dbReference>
<dbReference type="PANTHER" id="PTHR33164">
    <property type="entry name" value="TRANSCRIPTIONAL REGULATOR, MARR FAMILY"/>
    <property type="match status" value="1"/>
</dbReference>
<feature type="domain" description="HTH marR-type" evidence="4">
    <location>
        <begin position="6"/>
        <end position="141"/>
    </location>
</feature>
<keyword evidence="6" id="KW-1185">Reference proteome</keyword>
<evidence type="ECO:0000256" key="1">
    <source>
        <dbReference type="ARBA" id="ARBA00023015"/>
    </source>
</evidence>
<protein>
    <recommendedName>
        <fullName evidence="4">HTH marR-type domain-containing protein</fullName>
    </recommendedName>
</protein>
<sequence>MTELDAGRLAAVVSPLRRMLLGAARSREQLPEIPDAQIEVIRALPAGTVLAPSVLADRLGVQRSTVSNLLKSMERAGLVERRAAAGDGRGVEVEASARALDLFGRFDLAAAAVVTEAATALSDEDRAAIAAAIPALERLRDALG</sequence>
<dbReference type="OrthoDB" id="5117734at2"/>
<dbReference type="EMBL" id="JTDK01000017">
    <property type="protein sequence ID" value="KHK96085.1"/>
    <property type="molecule type" value="Genomic_DNA"/>
</dbReference>
<organism evidence="5 6">
    <name type="scientific">Microbacterium mangrovi</name>
    <dbReference type="NCBI Taxonomy" id="1348253"/>
    <lineage>
        <taxon>Bacteria</taxon>
        <taxon>Bacillati</taxon>
        <taxon>Actinomycetota</taxon>
        <taxon>Actinomycetes</taxon>
        <taxon>Micrococcales</taxon>
        <taxon>Microbacteriaceae</taxon>
        <taxon>Microbacterium</taxon>
    </lineage>
</organism>
<dbReference type="AlphaFoldDB" id="A0A0B1ZXY2"/>
<evidence type="ECO:0000259" key="4">
    <source>
        <dbReference type="PROSITE" id="PS50995"/>
    </source>
</evidence>
<comment type="caution">
    <text evidence="5">The sequence shown here is derived from an EMBL/GenBank/DDBJ whole genome shotgun (WGS) entry which is preliminary data.</text>
</comment>
<proteinExistence type="predicted"/>
<dbReference type="STRING" id="1348253.LK09_17290"/>
<accession>A0A0B1ZXY2</accession>
<dbReference type="Proteomes" id="UP000031030">
    <property type="component" value="Unassembled WGS sequence"/>
</dbReference>
<dbReference type="PANTHER" id="PTHR33164:SF104">
    <property type="entry name" value="TRANSCRIPTIONAL REGULATORY PROTEIN"/>
    <property type="match status" value="1"/>
</dbReference>
<dbReference type="PRINTS" id="PR00598">
    <property type="entry name" value="HTHMARR"/>
</dbReference>
<evidence type="ECO:0000256" key="3">
    <source>
        <dbReference type="ARBA" id="ARBA00023163"/>
    </source>
</evidence>
<keyword evidence="1" id="KW-0805">Transcription regulation</keyword>
<dbReference type="GO" id="GO:0003700">
    <property type="term" value="F:DNA-binding transcription factor activity"/>
    <property type="evidence" value="ECO:0007669"/>
    <property type="project" value="InterPro"/>
</dbReference>
<dbReference type="InterPro" id="IPR023187">
    <property type="entry name" value="Tscrpt_reg_MarR-type_CS"/>
</dbReference>
<reference evidence="5 6" key="1">
    <citation type="submission" date="2014-11" db="EMBL/GenBank/DDBJ databases">
        <title>Genome sequence of Microbacterium mangrovi MUSC 115(T).</title>
        <authorList>
            <person name="Lee L.-H."/>
        </authorList>
    </citation>
    <scope>NUCLEOTIDE SEQUENCE [LARGE SCALE GENOMIC DNA]</scope>
    <source>
        <strain evidence="5 6">MUSC 115</strain>
    </source>
</reference>
<name>A0A0B1ZXY2_9MICO</name>
<dbReference type="GO" id="GO:0006950">
    <property type="term" value="P:response to stress"/>
    <property type="evidence" value="ECO:0007669"/>
    <property type="project" value="TreeGrafter"/>
</dbReference>
<evidence type="ECO:0000313" key="6">
    <source>
        <dbReference type="Proteomes" id="UP000031030"/>
    </source>
</evidence>
<dbReference type="InterPro" id="IPR039422">
    <property type="entry name" value="MarR/SlyA-like"/>
</dbReference>
<dbReference type="GO" id="GO:0003677">
    <property type="term" value="F:DNA binding"/>
    <property type="evidence" value="ECO:0007669"/>
    <property type="project" value="UniProtKB-KW"/>
</dbReference>
<dbReference type="Gene3D" id="1.10.10.10">
    <property type="entry name" value="Winged helix-like DNA-binding domain superfamily/Winged helix DNA-binding domain"/>
    <property type="match status" value="1"/>
</dbReference>
<evidence type="ECO:0000313" key="5">
    <source>
        <dbReference type="EMBL" id="KHK96085.1"/>
    </source>
</evidence>
<dbReference type="SMART" id="SM00347">
    <property type="entry name" value="HTH_MARR"/>
    <property type="match status" value="1"/>
</dbReference>
<dbReference type="PROSITE" id="PS01117">
    <property type="entry name" value="HTH_MARR_1"/>
    <property type="match status" value="1"/>
</dbReference>
<dbReference type="InterPro" id="IPR036388">
    <property type="entry name" value="WH-like_DNA-bd_sf"/>
</dbReference>
<dbReference type="SUPFAM" id="SSF46785">
    <property type="entry name" value="Winged helix' DNA-binding domain"/>
    <property type="match status" value="1"/>
</dbReference>
<evidence type="ECO:0000256" key="2">
    <source>
        <dbReference type="ARBA" id="ARBA00023125"/>
    </source>
</evidence>
<keyword evidence="3" id="KW-0804">Transcription</keyword>
<dbReference type="PROSITE" id="PS50995">
    <property type="entry name" value="HTH_MARR_2"/>
    <property type="match status" value="1"/>
</dbReference>
<keyword evidence="2" id="KW-0238">DNA-binding</keyword>
<dbReference type="Pfam" id="PF12802">
    <property type="entry name" value="MarR_2"/>
    <property type="match status" value="1"/>
</dbReference>
<dbReference type="RefSeq" id="WP_039402321.1">
    <property type="nucleotide sequence ID" value="NZ_JTDK01000017.1"/>
</dbReference>
<gene>
    <name evidence="5" type="ORF">LK09_17290</name>
</gene>
<dbReference type="InterPro" id="IPR036390">
    <property type="entry name" value="WH_DNA-bd_sf"/>
</dbReference>